<proteinExistence type="predicted"/>
<reference evidence="1 2" key="1">
    <citation type="submission" date="2022-12" db="EMBL/GenBank/DDBJ databases">
        <title>Genome Sequence of Deinococcus aquaticus Type Strain PB314.</title>
        <authorList>
            <person name="Albert C."/>
            <person name="Hill J."/>
            <person name="Boren L."/>
            <person name="Scholz-Ng S."/>
            <person name="Fatema N."/>
            <person name="Grosso R."/>
            <person name="Soboslay E."/>
            <person name="Tuohy J."/>
        </authorList>
    </citation>
    <scope>NUCLEOTIDE SEQUENCE [LARGE SCALE GENOMIC DNA]</scope>
    <source>
        <strain evidence="1 2">PB-314</strain>
        <plasmid evidence="1 2">pDATS02</plasmid>
    </source>
</reference>
<dbReference type="Proteomes" id="UP001217044">
    <property type="component" value="Plasmid pDATS02"/>
</dbReference>
<dbReference type="RefSeq" id="WP_273991410.1">
    <property type="nucleotide sequence ID" value="NZ_BAABQT010000029.1"/>
</dbReference>
<evidence type="ECO:0000313" key="1">
    <source>
        <dbReference type="EMBL" id="WDA60662.1"/>
    </source>
</evidence>
<evidence type="ECO:0008006" key="3">
    <source>
        <dbReference type="Google" id="ProtNLM"/>
    </source>
</evidence>
<name>A0ABY7V627_9DEIO</name>
<keyword evidence="1" id="KW-0614">Plasmid</keyword>
<evidence type="ECO:0000313" key="2">
    <source>
        <dbReference type="Proteomes" id="UP001217044"/>
    </source>
</evidence>
<organism evidence="1 2">
    <name type="scientific">Deinococcus aquaticus</name>
    <dbReference type="NCBI Taxonomy" id="328692"/>
    <lineage>
        <taxon>Bacteria</taxon>
        <taxon>Thermotogati</taxon>
        <taxon>Deinococcota</taxon>
        <taxon>Deinococci</taxon>
        <taxon>Deinococcales</taxon>
        <taxon>Deinococcaceae</taxon>
        <taxon>Deinococcus</taxon>
    </lineage>
</organism>
<keyword evidence="2" id="KW-1185">Reference proteome</keyword>
<sequence>MSHSTHAVSLRFSLREAAKNSTSRIIRQENPDRLTALFLAMRGTKRFYEGYFGPRFKEQLHKGAEIRRNDPKGYDAALERTAEYTTDFPGLQAQVRALETITSSDLTYAIGTTRELEKNDPLPRFATDLYLLVRRRTRTDLSPITAGGGVNLAHRFLNVRAEGTTHTRNSWVGRGSTYSLLNLEDGFDLTWEAVLNNKLDEYDDALFELGENGARTRAWLIADAIRRGATFLDLPDANLGPNISNVEAADAFLGEQMIDGRAYSANMTDIFVPGTYRAVARRTLTAASTQIIGGANGTVTQVPNDNPVYMKGELHSESILTEAPIEADDIARGMSNKDWIVGDRSLQPVEFATLAPFETGPRLLTKIPDIVNLDNMGSFGEHIVSTKVSDVAAAEVRRKEGVVLVRGKRN</sequence>
<dbReference type="EMBL" id="CP115167">
    <property type="protein sequence ID" value="WDA60662.1"/>
    <property type="molecule type" value="Genomic_DNA"/>
</dbReference>
<accession>A0ABY7V627</accession>
<protein>
    <recommendedName>
        <fullName evidence="3">Capsid protein</fullName>
    </recommendedName>
</protein>
<gene>
    <name evidence="1" type="ORF">M8445_16985</name>
</gene>
<geneLocation type="plasmid" evidence="1 2">
    <name>pDATS02</name>
</geneLocation>
<dbReference type="Pfam" id="PF25209">
    <property type="entry name" value="Phage_capsid_4"/>
    <property type="match status" value="1"/>
</dbReference>